<reference evidence="2" key="1">
    <citation type="journal article" date="2022" name="Mol. Ecol. Resour.">
        <title>The genomes of chicory, endive, great burdock and yacon provide insights into Asteraceae palaeo-polyploidization history and plant inulin production.</title>
        <authorList>
            <person name="Fan W."/>
            <person name="Wang S."/>
            <person name="Wang H."/>
            <person name="Wang A."/>
            <person name="Jiang F."/>
            <person name="Liu H."/>
            <person name="Zhao H."/>
            <person name="Xu D."/>
            <person name="Zhang Y."/>
        </authorList>
    </citation>
    <scope>NUCLEOTIDE SEQUENCE [LARGE SCALE GENOMIC DNA]</scope>
    <source>
        <strain evidence="2">cv. Niubang</strain>
    </source>
</reference>
<sequence>MASSNSPSSPQEQSSNALVAQPPTSSTAASRRLPPPCWSHDETVALIDAYRDKWYSLRRGNLRASHWQEVADGVANRCPLGNPPKTSIQCRHKMEKLRKRYRAEIQRIGNTPRGHRYPSSWVHFKRMDSMELGSSSSDPSVDPINQDEEEEDGRGADENEDDLLLYPKGIKQAIALPLNRRFQGSIGNGVATGNGNGVRIKIPNIAAVPPPPPPSSAINLYNSNRSFDDYPPSMNPHYGSGKGSRDGYLKEAFGSEKDRNVGVVVGGGGMKRREDMENNSSHLMDEMVGAIQKLGDGFVKIERMKMDMARELESMRMKMEMKRTEMILESQQRLVDSFSKTVMEKKNKKIKRMPTPES</sequence>
<name>A0ACB8ZH25_ARCLA</name>
<dbReference type="EMBL" id="CM042056">
    <property type="protein sequence ID" value="KAI3697259.1"/>
    <property type="molecule type" value="Genomic_DNA"/>
</dbReference>
<reference evidence="1 2" key="2">
    <citation type="journal article" date="2022" name="Mol. Ecol. Resour.">
        <title>The genomes of chicory, endive, great burdock and yacon provide insights into Asteraceae paleo-polyploidization history and plant inulin production.</title>
        <authorList>
            <person name="Fan W."/>
            <person name="Wang S."/>
            <person name="Wang H."/>
            <person name="Wang A."/>
            <person name="Jiang F."/>
            <person name="Liu H."/>
            <person name="Zhao H."/>
            <person name="Xu D."/>
            <person name="Zhang Y."/>
        </authorList>
    </citation>
    <scope>NUCLEOTIDE SEQUENCE [LARGE SCALE GENOMIC DNA]</scope>
    <source>
        <strain evidence="2">cv. Niubang</strain>
    </source>
</reference>
<comment type="caution">
    <text evidence="1">The sequence shown here is derived from an EMBL/GenBank/DDBJ whole genome shotgun (WGS) entry which is preliminary data.</text>
</comment>
<protein>
    <submittedName>
        <fullName evidence="1">Uncharacterized protein</fullName>
    </submittedName>
</protein>
<dbReference type="Proteomes" id="UP001055879">
    <property type="component" value="Linkage Group LG10"/>
</dbReference>
<evidence type="ECO:0000313" key="1">
    <source>
        <dbReference type="EMBL" id="KAI3697259.1"/>
    </source>
</evidence>
<evidence type="ECO:0000313" key="2">
    <source>
        <dbReference type="Proteomes" id="UP001055879"/>
    </source>
</evidence>
<organism evidence="1 2">
    <name type="scientific">Arctium lappa</name>
    <name type="common">Greater burdock</name>
    <name type="synonym">Lappa major</name>
    <dbReference type="NCBI Taxonomy" id="4217"/>
    <lineage>
        <taxon>Eukaryota</taxon>
        <taxon>Viridiplantae</taxon>
        <taxon>Streptophyta</taxon>
        <taxon>Embryophyta</taxon>
        <taxon>Tracheophyta</taxon>
        <taxon>Spermatophyta</taxon>
        <taxon>Magnoliopsida</taxon>
        <taxon>eudicotyledons</taxon>
        <taxon>Gunneridae</taxon>
        <taxon>Pentapetalae</taxon>
        <taxon>asterids</taxon>
        <taxon>campanulids</taxon>
        <taxon>Asterales</taxon>
        <taxon>Asteraceae</taxon>
        <taxon>Carduoideae</taxon>
        <taxon>Cardueae</taxon>
        <taxon>Arctiinae</taxon>
        <taxon>Arctium</taxon>
    </lineage>
</organism>
<gene>
    <name evidence="1" type="ORF">L6452_30145</name>
</gene>
<proteinExistence type="predicted"/>
<keyword evidence="2" id="KW-1185">Reference proteome</keyword>
<accession>A0ACB8ZH25</accession>